<dbReference type="AlphaFoldDB" id="A0A6G8ALU2"/>
<dbReference type="InterPro" id="IPR059180">
    <property type="entry name" value="3D_YorM"/>
</dbReference>
<keyword evidence="7" id="KW-1185">Reference proteome</keyword>
<dbReference type="InterPro" id="IPR057309">
    <property type="entry name" value="PcsB_CC"/>
</dbReference>
<dbReference type="InterPro" id="IPR010611">
    <property type="entry name" value="3D_dom"/>
</dbReference>
<feature type="region of interest" description="Disordered" evidence="3">
    <location>
        <begin position="211"/>
        <end position="263"/>
    </location>
</feature>
<keyword evidence="1" id="KW-0732">Signal</keyword>
<dbReference type="GO" id="GO:0019867">
    <property type="term" value="C:outer membrane"/>
    <property type="evidence" value="ECO:0007669"/>
    <property type="project" value="InterPro"/>
</dbReference>
<feature type="compositionally biased region" description="Basic and acidic residues" evidence="3">
    <location>
        <begin position="211"/>
        <end position="247"/>
    </location>
</feature>
<dbReference type="Gene3D" id="6.10.250.3150">
    <property type="match status" value="1"/>
</dbReference>
<feature type="coiled-coil region" evidence="2">
    <location>
        <begin position="57"/>
        <end position="91"/>
    </location>
</feature>
<dbReference type="SUPFAM" id="SSF50685">
    <property type="entry name" value="Barwin-like endoglucanases"/>
    <property type="match status" value="1"/>
</dbReference>
<dbReference type="Pfam" id="PF24568">
    <property type="entry name" value="CC_PcsB"/>
    <property type="match status" value="1"/>
</dbReference>
<dbReference type="GO" id="GO:0004553">
    <property type="term" value="F:hydrolase activity, hydrolyzing O-glycosyl compounds"/>
    <property type="evidence" value="ECO:0007669"/>
    <property type="project" value="InterPro"/>
</dbReference>
<reference evidence="6 7" key="1">
    <citation type="submission" date="2020-03" db="EMBL/GenBank/DDBJ databases">
        <title>Vagococcus sp. nov., isolated from beetles.</title>
        <authorList>
            <person name="Hyun D.-W."/>
            <person name="Bae J.-W."/>
        </authorList>
    </citation>
    <scope>NUCLEOTIDE SEQUENCE [LARGE SCALE GENOMIC DNA]</scope>
    <source>
        <strain evidence="6 7">HDW17A</strain>
    </source>
</reference>
<gene>
    <name evidence="6" type="ORF">G7081_02450</name>
</gene>
<evidence type="ECO:0000313" key="7">
    <source>
        <dbReference type="Proteomes" id="UP000500890"/>
    </source>
</evidence>
<sequence>MTIKKATYLMIMTLFIAMVFPAQMLAEPIGNISKKEAKAQETAEEISTDIDLLVSNINGKYQKLAKLDEKISDSEQEIKKTKVSIEETQTNIDKRMDVVGEQLQTLQLQSVGTTKFGTLLSANSFNDFFNRMYAISVLGSAQKEKIETLDQDRVKLENLEKDLTITKTKLEEQKDEAKTEEDGLDDQLSGLQSKLAVNGDLLQKYARERVEKENKKREEAIKKAEENNGKGSKDKGKDKGKDKEKPLPEPTPLPEEEPETPGSIMTGQATAYIATGNKTATGTVPGVHRTIAVDPSVIPLGSSVMIIVPGAPAYSGVYIAEDTGGVVHGNIIDIFVGSQDEAVDFGRQSIQFQIL</sequence>
<proteinExistence type="predicted"/>
<organism evidence="6 7">
    <name type="scientific">Vagococcus coleopterorum</name>
    <dbReference type="NCBI Taxonomy" id="2714946"/>
    <lineage>
        <taxon>Bacteria</taxon>
        <taxon>Bacillati</taxon>
        <taxon>Bacillota</taxon>
        <taxon>Bacilli</taxon>
        <taxon>Lactobacillales</taxon>
        <taxon>Enterococcaceae</taxon>
        <taxon>Vagococcus</taxon>
    </lineage>
</organism>
<dbReference type="GO" id="GO:0009254">
    <property type="term" value="P:peptidoglycan turnover"/>
    <property type="evidence" value="ECO:0007669"/>
    <property type="project" value="InterPro"/>
</dbReference>
<dbReference type="RefSeq" id="WP_166007111.1">
    <property type="nucleotide sequence ID" value="NZ_CP049886.1"/>
</dbReference>
<dbReference type="InterPro" id="IPR051933">
    <property type="entry name" value="Resuscitation_pf_RpfB"/>
</dbReference>
<accession>A0A6G8ALU2</accession>
<feature type="domain" description="3D" evidence="4">
    <location>
        <begin position="289"/>
        <end position="355"/>
    </location>
</feature>
<dbReference type="Pfam" id="PF06725">
    <property type="entry name" value="3D"/>
    <property type="match status" value="1"/>
</dbReference>
<evidence type="ECO:0000256" key="3">
    <source>
        <dbReference type="SAM" id="MobiDB-lite"/>
    </source>
</evidence>
<dbReference type="PANTHER" id="PTHR39160:SF4">
    <property type="entry name" value="RESUSCITATION-PROMOTING FACTOR RPFB"/>
    <property type="match status" value="1"/>
</dbReference>
<evidence type="ECO:0000259" key="5">
    <source>
        <dbReference type="Pfam" id="PF24568"/>
    </source>
</evidence>
<evidence type="ECO:0000259" key="4">
    <source>
        <dbReference type="Pfam" id="PF06725"/>
    </source>
</evidence>
<feature type="domain" description="Peptidoglycan hydrolase PcsB coiled-coil" evidence="5">
    <location>
        <begin position="85"/>
        <end position="158"/>
    </location>
</feature>
<evidence type="ECO:0000256" key="1">
    <source>
        <dbReference type="ARBA" id="ARBA00022729"/>
    </source>
</evidence>
<dbReference type="PANTHER" id="PTHR39160">
    <property type="entry name" value="CELL WALL-BINDING PROTEIN YOCH"/>
    <property type="match status" value="1"/>
</dbReference>
<dbReference type="InterPro" id="IPR036908">
    <property type="entry name" value="RlpA-like_sf"/>
</dbReference>
<keyword evidence="2" id="KW-0175">Coiled coil</keyword>
<dbReference type="KEGG" id="vah:G7081_02450"/>
<dbReference type="Proteomes" id="UP000500890">
    <property type="component" value="Chromosome"/>
</dbReference>
<name>A0A6G8ALU2_9ENTE</name>
<protein>
    <submittedName>
        <fullName evidence="6">Uncharacterized protein</fullName>
    </submittedName>
</protein>
<dbReference type="CDD" id="cd14667">
    <property type="entry name" value="3D_containing_proteins"/>
    <property type="match status" value="1"/>
</dbReference>
<dbReference type="Gene3D" id="2.40.40.10">
    <property type="entry name" value="RlpA-like domain"/>
    <property type="match status" value="1"/>
</dbReference>
<dbReference type="EMBL" id="CP049886">
    <property type="protein sequence ID" value="QIL46028.1"/>
    <property type="molecule type" value="Genomic_DNA"/>
</dbReference>
<evidence type="ECO:0000313" key="6">
    <source>
        <dbReference type="EMBL" id="QIL46028.1"/>
    </source>
</evidence>
<evidence type="ECO:0000256" key="2">
    <source>
        <dbReference type="SAM" id="Coils"/>
    </source>
</evidence>